<keyword evidence="2" id="KW-0732">Signal</keyword>
<dbReference type="PANTHER" id="PTHR33946:SF4">
    <property type="entry name" value="COAGULATION FACTOR XI"/>
    <property type="match status" value="1"/>
</dbReference>
<reference evidence="6 7" key="1">
    <citation type="submission" date="2018-08" db="EMBL/GenBank/DDBJ databases">
        <title>Aphanomyces genome sequencing and annotation.</title>
        <authorList>
            <person name="Minardi D."/>
            <person name="Oidtmann B."/>
            <person name="Van Der Giezen M."/>
            <person name="Studholme D.J."/>
        </authorList>
    </citation>
    <scope>NUCLEOTIDE SEQUENCE [LARGE SCALE GENOMIC DNA]</scope>
    <source>
        <strain evidence="5 7">197901</strain>
        <strain evidence="4 8">D2</strain>
        <strain evidence="3 6">SA</strain>
    </source>
</reference>
<dbReference type="Proteomes" id="UP000266643">
    <property type="component" value="Unassembled WGS sequence"/>
</dbReference>
<evidence type="ECO:0000313" key="8">
    <source>
        <dbReference type="Proteomes" id="UP000266643"/>
    </source>
</evidence>
<feature type="region of interest" description="Disordered" evidence="1">
    <location>
        <begin position="398"/>
        <end position="423"/>
    </location>
</feature>
<evidence type="ECO:0000313" key="7">
    <source>
        <dbReference type="Proteomes" id="UP000266196"/>
    </source>
</evidence>
<organism evidence="5 7">
    <name type="scientific">Aphanomyces astaci</name>
    <name type="common">Crayfish plague agent</name>
    <dbReference type="NCBI Taxonomy" id="112090"/>
    <lineage>
        <taxon>Eukaryota</taxon>
        <taxon>Sar</taxon>
        <taxon>Stramenopiles</taxon>
        <taxon>Oomycota</taxon>
        <taxon>Saprolegniomycetes</taxon>
        <taxon>Saprolegniales</taxon>
        <taxon>Verrucalvaceae</taxon>
        <taxon>Aphanomyces</taxon>
    </lineage>
</organism>
<gene>
    <name evidence="4" type="ORF">DYB30_009629</name>
    <name evidence="5" type="ORF">DYB31_003816</name>
    <name evidence="3" type="ORF">DYB38_012640</name>
</gene>
<feature type="compositionally biased region" description="Low complexity" evidence="1">
    <location>
        <begin position="405"/>
        <end position="423"/>
    </location>
</feature>
<feature type="chain" id="PRO_5036334735" description="Secreted protein" evidence="2">
    <location>
        <begin position="21"/>
        <end position="448"/>
    </location>
</feature>
<name>A0A397F9G4_APHAT</name>
<evidence type="ECO:0000313" key="3">
    <source>
        <dbReference type="EMBL" id="RHY56993.1"/>
    </source>
</evidence>
<dbReference type="PANTHER" id="PTHR33946">
    <property type="match status" value="1"/>
</dbReference>
<evidence type="ECO:0000313" key="4">
    <source>
        <dbReference type="EMBL" id="RHY77910.1"/>
    </source>
</evidence>
<sequence>MMYKALVSLSAVAASVAVAADPVPTWTMKPVQSIQARVQAFPPSYDAGPGHNTFVADFVKDAVTFQDKYRVSMDTVNTASVEGALMYLQAEGIDYAVNKPCYRKNNMSYIWFYNITIVQPTYMLAEFQDTQMPEYGPFVAMDNGICTPISAAVPVPAECKEIDGLDNFPKLGPFVGGEPRKDDPRAPYDENIWFSYPNSCYLSPFGGKSEACRKTQTGGLCPRGTKPDGIKCTYAFEVIGFVAIDDLVGITSMPFGTSGRTYSGFVEFCKDNKVEFDSRNLTSMIPFWRDPFNRTANQGRSTALINYYNQVAKQPNSYMQPLPTLKELTDNNPPCYLNSKKCYDAAFGCRRVLLAQVCQVCTTDGTGCVKKPANAEPFPDLPKAERKVPQELLVTNTTGAFGKNATPSPAAPGSPSSIAGKSSAAVGSNNGRWGLVVAMASVVAAMLV</sequence>
<dbReference type="EMBL" id="QUTE01008942">
    <property type="protein sequence ID" value="RHZ21756.1"/>
    <property type="molecule type" value="Genomic_DNA"/>
</dbReference>
<dbReference type="Proteomes" id="UP000265716">
    <property type="component" value="Unassembled WGS sequence"/>
</dbReference>
<feature type="signal peptide" evidence="2">
    <location>
        <begin position="1"/>
        <end position="20"/>
    </location>
</feature>
<proteinExistence type="predicted"/>
<dbReference type="AlphaFoldDB" id="A0A397F9G4"/>
<accession>A0A397F9G4</accession>
<evidence type="ECO:0008006" key="9">
    <source>
        <dbReference type="Google" id="ProtNLM"/>
    </source>
</evidence>
<evidence type="ECO:0000256" key="1">
    <source>
        <dbReference type="SAM" id="MobiDB-lite"/>
    </source>
</evidence>
<protein>
    <recommendedName>
        <fullName evidence="9">Secreted protein</fullName>
    </recommendedName>
</protein>
<dbReference type="VEuPathDB" id="FungiDB:H257_10852"/>
<dbReference type="EMBL" id="QUTD01001438">
    <property type="protein sequence ID" value="RHY77910.1"/>
    <property type="molecule type" value="Genomic_DNA"/>
</dbReference>
<evidence type="ECO:0000313" key="5">
    <source>
        <dbReference type="EMBL" id="RHZ21756.1"/>
    </source>
</evidence>
<evidence type="ECO:0000313" key="6">
    <source>
        <dbReference type="Proteomes" id="UP000265716"/>
    </source>
</evidence>
<comment type="caution">
    <text evidence="5">The sequence shown here is derived from an EMBL/GenBank/DDBJ whole genome shotgun (WGS) entry which is preliminary data.</text>
</comment>
<dbReference type="Proteomes" id="UP000266196">
    <property type="component" value="Unassembled WGS sequence"/>
</dbReference>
<evidence type="ECO:0000256" key="2">
    <source>
        <dbReference type="SAM" id="SignalP"/>
    </source>
</evidence>
<dbReference type="EMBL" id="QUTC01005606">
    <property type="protein sequence ID" value="RHY56993.1"/>
    <property type="molecule type" value="Genomic_DNA"/>
</dbReference>